<accession>A0A0G1A8C1</accession>
<dbReference type="Gene3D" id="3.40.50.300">
    <property type="entry name" value="P-loop containing nucleotide triphosphate hydrolases"/>
    <property type="match status" value="1"/>
</dbReference>
<gene>
    <name evidence="5" type="ORF">UV20_C0003G0106</name>
</gene>
<dbReference type="GO" id="GO:0016887">
    <property type="term" value="F:ATP hydrolysis activity"/>
    <property type="evidence" value="ECO:0007669"/>
    <property type="project" value="TreeGrafter"/>
</dbReference>
<comment type="similarity">
    <text evidence="1">Belongs to the GSP E family.</text>
</comment>
<sequence length="560" mass="61680">MPKVSLKLASDESAAKLAGKMHDIVIKEKETEAEKLAGSLGAPYINLFRFPITAEAISLIPEIEAQKKKVVCFLFTGSEIRLGAINPQKEEAKELLHVLEERHHSRGVIYLISENSFKEAVKFYSALPVIKPITKDVSITEQDLERLGSSINSLIEFKKQLANLDNVTDSVTLLVAAALKLEASDVHVESEEEGAVVRYRLDGILQEAGLISKELWSRIISRIKLLAGLKINIIDTPQDGRYTIVLKNAKVDVRVSTLPTVFGESVVMRILKSVSALSFEELGLQDTLLGALKKQIERPSGMVITTGPTGSGKTTTLYAILQQLNKPGVKIITLEDPVEYKMPGVNQSQIDASREYTFVKGLRSLLRQDPDIVMVGEIRDLETAETAIQAALTGHFMLSTIHTNNAAGAVPRFLSMGVKPFLLAPALNAVMGQRLVRRLCNVCKKEISLEEMSLKKARETLQKLPAEFLTKHQIILDNLKFYGPVGCEACNGLGYKGRIGIYELLEMNKEIEALILKNDVSGYAMEEVAIKNGMITMAQDGLLKALQGITSVEEVFRVVE</sequence>
<evidence type="ECO:0000259" key="4">
    <source>
        <dbReference type="PROSITE" id="PS00662"/>
    </source>
</evidence>
<feature type="domain" description="Bacterial type II secretion system protein E" evidence="4">
    <location>
        <begin position="366"/>
        <end position="380"/>
    </location>
</feature>
<dbReference type="SUPFAM" id="SSF52540">
    <property type="entry name" value="P-loop containing nucleoside triphosphate hydrolases"/>
    <property type="match status" value="1"/>
</dbReference>
<dbReference type="PANTHER" id="PTHR30258:SF3">
    <property type="entry name" value="SLL1921 PROTEIN"/>
    <property type="match status" value="1"/>
</dbReference>
<dbReference type="GO" id="GO:0005886">
    <property type="term" value="C:plasma membrane"/>
    <property type="evidence" value="ECO:0007669"/>
    <property type="project" value="TreeGrafter"/>
</dbReference>
<dbReference type="PANTHER" id="PTHR30258">
    <property type="entry name" value="TYPE II SECRETION SYSTEM PROTEIN GSPE-RELATED"/>
    <property type="match status" value="1"/>
</dbReference>
<dbReference type="EMBL" id="LCDO01000003">
    <property type="protein sequence ID" value="KKS57164.1"/>
    <property type="molecule type" value="Genomic_DNA"/>
</dbReference>
<dbReference type="InterPro" id="IPR001482">
    <property type="entry name" value="T2SS/T4SS_dom"/>
</dbReference>
<keyword evidence="2" id="KW-0547">Nucleotide-binding</keyword>
<keyword evidence="3" id="KW-0067">ATP-binding</keyword>
<dbReference type="GO" id="GO:0005524">
    <property type="term" value="F:ATP binding"/>
    <property type="evidence" value="ECO:0007669"/>
    <property type="project" value="UniProtKB-KW"/>
</dbReference>
<evidence type="ECO:0000313" key="6">
    <source>
        <dbReference type="Proteomes" id="UP000034837"/>
    </source>
</evidence>
<dbReference type="InterPro" id="IPR027417">
    <property type="entry name" value="P-loop_NTPase"/>
</dbReference>
<proteinExistence type="inferred from homology"/>
<dbReference type="InterPro" id="IPR003593">
    <property type="entry name" value="AAA+_ATPase"/>
</dbReference>
<reference evidence="5 6" key="1">
    <citation type="journal article" date="2015" name="Nature">
        <title>rRNA introns, odd ribosomes, and small enigmatic genomes across a large radiation of phyla.</title>
        <authorList>
            <person name="Brown C.T."/>
            <person name="Hug L.A."/>
            <person name="Thomas B.C."/>
            <person name="Sharon I."/>
            <person name="Castelle C.J."/>
            <person name="Singh A."/>
            <person name="Wilkins M.J."/>
            <person name="Williams K.H."/>
            <person name="Banfield J.F."/>
        </authorList>
    </citation>
    <scope>NUCLEOTIDE SEQUENCE [LARGE SCALE GENOMIC DNA]</scope>
</reference>
<evidence type="ECO:0000256" key="1">
    <source>
        <dbReference type="ARBA" id="ARBA00006611"/>
    </source>
</evidence>
<evidence type="ECO:0000256" key="3">
    <source>
        <dbReference type="ARBA" id="ARBA00022840"/>
    </source>
</evidence>
<dbReference type="AlphaFoldDB" id="A0A0G1A8C1"/>
<dbReference type="SMART" id="SM00382">
    <property type="entry name" value="AAA"/>
    <property type="match status" value="1"/>
</dbReference>
<dbReference type="Gene3D" id="3.30.450.90">
    <property type="match status" value="1"/>
</dbReference>
<dbReference type="PATRIC" id="fig|1619039.3.peg.528"/>
<dbReference type="Proteomes" id="UP000034837">
    <property type="component" value="Unassembled WGS sequence"/>
</dbReference>
<organism evidence="5 6">
    <name type="scientific">Candidatus Magasanikbacteria bacterium GW2011_GWA2_42_32</name>
    <dbReference type="NCBI Taxonomy" id="1619039"/>
    <lineage>
        <taxon>Bacteria</taxon>
        <taxon>Candidatus Magasanikiibacteriota</taxon>
    </lineage>
</organism>
<dbReference type="PROSITE" id="PS00662">
    <property type="entry name" value="T2SP_E"/>
    <property type="match status" value="1"/>
</dbReference>
<comment type="caution">
    <text evidence="5">The sequence shown here is derived from an EMBL/GenBank/DDBJ whole genome shotgun (WGS) entry which is preliminary data.</text>
</comment>
<evidence type="ECO:0000256" key="2">
    <source>
        <dbReference type="ARBA" id="ARBA00022741"/>
    </source>
</evidence>
<protein>
    <submittedName>
        <fullName evidence="5">Type IV-A pilus assembly ATPase PilB</fullName>
    </submittedName>
</protein>
<dbReference type="Pfam" id="PF00437">
    <property type="entry name" value="T2SSE"/>
    <property type="match status" value="1"/>
</dbReference>
<dbReference type="CDD" id="cd01129">
    <property type="entry name" value="PulE-GspE-like"/>
    <property type="match status" value="1"/>
</dbReference>
<evidence type="ECO:0000313" key="5">
    <source>
        <dbReference type="EMBL" id="KKS57164.1"/>
    </source>
</evidence>
<name>A0A0G1A8C1_9BACT</name>